<dbReference type="GO" id="GO:0016020">
    <property type="term" value="C:membrane"/>
    <property type="evidence" value="ECO:0007669"/>
    <property type="project" value="InterPro"/>
</dbReference>
<dbReference type="SUPFAM" id="SSF63712">
    <property type="entry name" value="Nicotinic receptor ligand binding domain-like"/>
    <property type="match status" value="1"/>
</dbReference>
<reference evidence="1" key="2">
    <citation type="submission" date="2022-06" db="UniProtKB">
        <authorList>
            <consortium name="EnsemblMetazoa"/>
        </authorList>
    </citation>
    <scope>IDENTIFICATION</scope>
    <source>
        <strain evidence="1">PS312</strain>
    </source>
</reference>
<dbReference type="InterPro" id="IPR036734">
    <property type="entry name" value="Neur_chan_lig-bd_sf"/>
</dbReference>
<dbReference type="PROSITE" id="PS51257">
    <property type="entry name" value="PROKAR_LIPOPROTEIN"/>
    <property type="match status" value="1"/>
</dbReference>
<gene>
    <name evidence="1" type="primary">WBGene00093621</name>
</gene>
<dbReference type="AlphaFoldDB" id="A0A2A6CIF3"/>
<dbReference type="Proteomes" id="UP000005239">
    <property type="component" value="Unassembled WGS sequence"/>
</dbReference>
<dbReference type="GO" id="GO:0005230">
    <property type="term" value="F:extracellular ligand-gated monoatomic ion channel activity"/>
    <property type="evidence" value="ECO:0007669"/>
    <property type="project" value="InterPro"/>
</dbReference>
<dbReference type="EnsemblMetazoa" id="PPA04067.1">
    <property type="protein sequence ID" value="PPA04067.1"/>
    <property type="gene ID" value="WBGene00093621"/>
</dbReference>
<accession>A0A8R1U737</accession>
<evidence type="ECO:0000313" key="1">
    <source>
        <dbReference type="EnsemblMetazoa" id="PPA04067.1"/>
    </source>
</evidence>
<name>A0A2A6CIF3_PRIPA</name>
<protein>
    <submittedName>
        <fullName evidence="1">Transmembrane ion channel</fullName>
    </submittedName>
</protein>
<keyword evidence="2" id="KW-1185">Reference proteome</keyword>
<proteinExistence type="predicted"/>
<evidence type="ECO:0000313" key="2">
    <source>
        <dbReference type="Proteomes" id="UP000005239"/>
    </source>
</evidence>
<dbReference type="Pfam" id="PF02931">
    <property type="entry name" value="Neur_chan_LBD"/>
    <property type="match status" value="1"/>
</dbReference>
<organism evidence="1 2">
    <name type="scientific">Pristionchus pacificus</name>
    <name type="common">Parasitic nematode worm</name>
    <dbReference type="NCBI Taxonomy" id="54126"/>
    <lineage>
        <taxon>Eukaryota</taxon>
        <taxon>Metazoa</taxon>
        <taxon>Ecdysozoa</taxon>
        <taxon>Nematoda</taxon>
        <taxon>Chromadorea</taxon>
        <taxon>Rhabditida</taxon>
        <taxon>Rhabditina</taxon>
        <taxon>Diplogasteromorpha</taxon>
        <taxon>Diplogasteroidea</taxon>
        <taxon>Neodiplogasteridae</taxon>
        <taxon>Pristionchus</taxon>
    </lineage>
</organism>
<reference evidence="2" key="1">
    <citation type="journal article" date="2008" name="Nat. Genet.">
        <title>The Pristionchus pacificus genome provides a unique perspective on nematode lifestyle and parasitism.</title>
        <authorList>
            <person name="Dieterich C."/>
            <person name="Clifton S.W."/>
            <person name="Schuster L.N."/>
            <person name="Chinwalla A."/>
            <person name="Delehaunty K."/>
            <person name="Dinkelacker I."/>
            <person name="Fulton L."/>
            <person name="Fulton R."/>
            <person name="Godfrey J."/>
            <person name="Minx P."/>
            <person name="Mitreva M."/>
            <person name="Roeseler W."/>
            <person name="Tian H."/>
            <person name="Witte H."/>
            <person name="Yang S.P."/>
            <person name="Wilson R.K."/>
            <person name="Sommer R.J."/>
        </authorList>
    </citation>
    <scope>NUCLEOTIDE SEQUENCE [LARGE SCALE GENOMIC DNA]</scope>
    <source>
        <strain evidence="2">PS312</strain>
    </source>
</reference>
<dbReference type="InterPro" id="IPR006202">
    <property type="entry name" value="Neur_chan_lig-bd"/>
</dbReference>
<sequence length="185" mass="20662">MQLRSGWLFLLFGACGVYGADADPPPNAETRLQEKLRKISRAVGRQYLRRPGKPAFTINGTMAGMQLEKVDEGTSLLEMSLQFKYAYFHPNLTWNPAEFEGITQTSLTFDELSAPRVAGCYAAAYTAVPDGVFEIFVYSDGYVEIASDAAVKNKCLLDNDNAEFELEILEEGSKWKNGTEDYYLL</sequence>
<accession>A0A2A6CIF3</accession>
<dbReference type="Gene3D" id="2.70.170.10">
    <property type="entry name" value="Neurotransmitter-gated ion-channel ligand-binding domain"/>
    <property type="match status" value="1"/>
</dbReference>